<keyword evidence="3" id="KW-0813">Transport</keyword>
<comment type="similarity">
    <text evidence="2">Belongs to the NUP186/NUP192/NUP205 family.</text>
</comment>
<evidence type="ECO:0000256" key="1">
    <source>
        <dbReference type="ARBA" id="ARBA00004123"/>
    </source>
</evidence>
<dbReference type="Pfam" id="PF11894">
    <property type="entry name" value="Nup192"/>
    <property type="match status" value="1"/>
</dbReference>
<comment type="subcellular location">
    <subcellularLocation>
        <location evidence="1">Nucleus</location>
    </subcellularLocation>
</comment>
<keyword evidence="6" id="KW-1185">Reference proteome</keyword>
<gene>
    <name evidence="5" type="ORF">SBAD_LOCUS4181</name>
</gene>
<dbReference type="PANTHER" id="PTHR31344">
    <property type="entry name" value="NUCLEAR PORE COMPLEX PROTEIN NUP205"/>
    <property type="match status" value="1"/>
</dbReference>
<dbReference type="OrthoDB" id="2019644at2759"/>
<dbReference type="WBParaSite" id="SBAD_0000436301-mRNA-1">
    <property type="protein sequence ID" value="SBAD_0000436301-mRNA-1"/>
    <property type="gene ID" value="SBAD_0000436301"/>
</dbReference>
<evidence type="ECO:0000256" key="4">
    <source>
        <dbReference type="ARBA" id="ARBA00023242"/>
    </source>
</evidence>
<proteinExistence type="inferred from homology"/>
<evidence type="ECO:0000256" key="3">
    <source>
        <dbReference type="ARBA" id="ARBA00022448"/>
    </source>
</evidence>
<evidence type="ECO:0000313" key="6">
    <source>
        <dbReference type="Proteomes" id="UP000270296"/>
    </source>
</evidence>
<evidence type="ECO:0000313" key="7">
    <source>
        <dbReference type="WBParaSite" id="SBAD_0000436301-mRNA-1"/>
    </source>
</evidence>
<dbReference type="Proteomes" id="UP000270296">
    <property type="component" value="Unassembled WGS sequence"/>
</dbReference>
<dbReference type="GO" id="GO:0006999">
    <property type="term" value="P:nuclear pore organization"/>
    <property type="evidence" value="ECO:0007669"/>
    <property type="project" value="TreeGrafter"/>
</dbReference>
<protein>
    <submittedName>
        <fullName evidence="7">Nuclear pore complex protein</fullName>
    </submittedName>
</protein>
<sequence length="350" mass="40325">MYVKDGERGIPIRPDIIDEALIASDVFDLNELLALELLLAGRHETPSHLEFGRGLCSVLLFYRHRGFYAKAIRLLIQNRNGRRWVSDLPKEFGTLITNFTEGLVFDGLLSSILDFLRNFSIAKELEKLQRPEVKGIGGPRHLRMVTDEMVEMAASLADSVFFWFCQCNPTKNSFIALTSLLRNIDYDLAEGPRYIQKTVLPLIMAGLEAIDVPAAKEVNLSETVGTENQIFEDPTILNIFFEQIVDSVWKQKQMQAVFQLTLAVTIRLLNQRALTPTVDEDDMFDKSLEQRPFHWLLQNILQEQFFVEEFFIRRMHGLVTQLITFFPTKVNRLPLLASIKRNCGQRKIYR</sequence>
<dbReference type="PANTHER" id="PTHR31344:SF0">
    <property type="entry name" value="NUCLEAR PORE COMPLEX PROTEIN NUP205"/>
    <property type="match status" value="1"/>
</dbReference>
<dbReference type="EMBL" id="UZAM01008172">
    <property type="protein sequence ID" value="VDP03605.1"/>
    <property type="molecule type" value="Genomic_DNA"/>
</dbReference>
<reference evidence="5 6" key="2">
    <citation type="submission" date="2018-11" db="EMBL/GenBank/DDBJ databases">
        <authorList>
            <consortium name="Pathogen Informatics"/>
        </authorList>
    </citation>
    <scope>NUCLEOTIDE SEQUENCE [LARGE SCALE GENOMIC DNA]</scope>
</reference>
<dbReference type="GO" id="GO:0017056">
    <property type="term" value="F:structural constituent of nuclear pore"/>
    <property type="evidence" value="ECO:0007669"/>
    <property type="project" value="TreeGrafter"/>
</dbReference>
<reference evidence="7" key="1">
    <citation type="submission" date="2016-06" db="UniProtKB">
        <authorList>
            <consortium name="WormBaseParasite"/>
        </authorList>
    </citation>
    <scope>IDENTIFICATION</scope>
</reference>
<keyword evidence="4" id="KW-0539">Nucleus</keyword>
<dbReference type="GO" id="GO:0044611">
    <property type="term" value="C:nuclear pore inner ring"/>
    <property type="evidence" value="ECO:0007669"/>
    <property type="project" value="TreeGrafter"/>
</dbReference>
<dbReference type="AlphaFoldDB" id="A0A183IKN5"/>
<organism evidence="7">
    <name type="scientific">Soboliphyme baturini</name>
    <dbReference type="NCBI Taxonomy" id="241478"/>
    <lineage>
        <taxon>Eukaryota</taxon>
        <taxon>Metazoa</taxon>
        <taxon>Ecdysozoa</taxon>
        <taxon>Nematoda</taxon>
        <taxon>Enoplea</taxon>
        <taxon>Dorylaimia</taxon>
        <taxon>Dioctophymatida</taxon>
        <taxon>Dioctophymatoidea</taxon>
        <taxon>Soboliphymatidae</taxon>
        <taxon>Soboliphyme</taxon>
    </lineage>
</organism>
<name>A0A183IKN5_9BILA</name>
<evidence type="ECO:0000313" key="5">
    <source>
        <dbReference type="EMBL" id="VDP03605.1"/>
    </source>
</evidence>
<dbReference type="InterPro" id="IPR021827">
    <property type="entry name" value="Nup186/Nup192/Nup205"/>
</dbReference>
<accession>A0A183IKN5</accession>
<evidence type="ECO:0000256" key="2">
    <source>
        <dbReference type="ARBA" id="ARBA00005892"/>
    </source>
</evidence>